<dbReference type="AlphaFoldDB" id="A0A9X2GP83"/>
<gene>
    <name evidence="4" type="ORF">HD597_005328</name>
</gene>
<dbReference type="InterPro" id="IPR003658">
    <property type="entry name" value="Anti-sigma_ant"/>
</dbReference>
<sequence length="138" mass="14981">MEEQQAPERFTVSVGMGAGLVRISVAGELDQGFATLLERVATEAWAVASASGLVLDLRGLTFCDSRCVGVLLLLLRQSREQKAALVVAGVPQRLERILTMTGLRAMFRVEPSLEAAIEVVRAWRESQGSPDRSEKNSP</sequence>
<evidence type="ECO:0000256" key="1">
    <source>
        <dbReference type="ARBA" id="ARBA00009013"/>
    </source>
</evidence>
<dbReference type="Gene3D" id="3.30.750.24">
    <property type="entry name" value="STAS domain"/>
    <property type="match status" value="1"/>
</dbReference>
<feature type="domain" description="STAS" evidence="3">
    <location>
        <begin position="10"/>
        <end position="120"/>
    </location>
</feature>
<accession>A0A9X2GP83</accession>
<proteinExistence type="inferred from homology"/>
<dbReference type="CDD" id="cd07043">
    <property type="entry name" value="STAS_anti-anti-sigma_factors"/>
    <property type="match status" value="1"/>
</dbReference>
<evidence type="ECO:0000313" key="5">
    <source>
        <dbReference type="Proteomes" id="UP001139648"/>
    </source>
</evidence>
<dbReference type="NCBIfam" id="TIGR00377">
    <property type="entry name" value="ant_ant_sig"/>
    <property type="match status" value="1"/>
</dbReference>
<dbReference type="RefSeq" id="WP_253745390.1">
    <property type="nucleotide sequence ID" value="NZ_BAABKA010000065.1"/>
</dbReference>
<evidence type="ECO:0000259" key="3">
    <source>
        <dbReference type="PROSITE" id="PS50801"/>
    </source>
</evidence>
<dbReference type="InterPro" id="IPR036513">
    <property type="entry name" value="STAS_dom_sf"/>
</dbReference>
<protein>
    <recommendedName>
        <fullName evidence="2">Anti-sigma factor antagonist</fullName>
    </recommendedName>
</protein>
<evidence type="ECO:0000256" key="2">
    <source>
        <dbReference type="RuleBase" id="RU003749"/>
    </source>
</evidence>
<dbReference type="PANTHER" id="PTHR33495">
    <property type="entry name" value="ANTI-SIGMA FACTOR ANTAGONIST TM_1081-RELATED-RELATED"/>
    <property type="match status" value="1"/>
</dbReference>
<dbReference type="PANTHER" id="PTHR33495:SF2">
    <property type="entry name" value="ANTI-SIGMA FACTOR ANTAGONIST TM_1081-RELATED"/>
    <property type="match status" value="1"/>
</dbReference>
<keyword evidence="5" id="KW-1185">Reference proteome</keyword>
<dbReference type="PROSITE" id="PS50801">
    <property type="entry name" value="STAS"/>
    <property type="match status" value="1"/>
</dbReference>
<dbReference type="Proteomes" id="UP001139648">
    <property type="component" value="Unassembled WGS sequence"/>
</dbReference>
<name>A0A9X2GP83_9ACTN</name>
<comment type="caution">
    <text evidence="4">The sequence shown here is derived from an EMBL/GenBank/DDBJ whole genome shotgun (WGS) entry which is preliminary data.</text>
</comment>
<dbReference type="InterPro" id="IPR002645">
    <property type="entry name" value="STAS_dom"/>
</dbReference>
<dbReference type="SUPFAM" id="SSF52091">
    <property type="entry name" value="SpoIIaa-like"/>
    <property type="match status" value="1"/>
</dbReference>
<dbReference type="EMBL" id="JAMZEB010000002">
    <property type="protein sequence ID" value="MCP2358308.1"/>
    <property type="molecule type" value="Genomic_DNA"/>
</dbReference>
<reference evidence="4" key="1">
    <citation type="submission" date="2022-06" db="EMBL/GenBank/DDBJ databases">
        <title>Sequencing the genomes of 1000 actinobacteria strains.</title>
        <authorList>
            <person name="Klenk H.-P."/>
        </authorList>
    </citation>
    <scope>NUCLEOTIDE SEQUENCE</scope>
    <source>
        <strain evidence="4">DSM 46694</strain>
    </source>
</reference>
<dbReference type="GO" id="GO:0043856">
    <property type="term" value="F:anti-sigma factor antagonist activity"/>
    <property type="evidence" value="ECO:0007669"/>
    <property type="project" value="InterPro"/>
</dbReference>
<evidence type="ECO:0000313" key="4">
    <source>
        <dbReference type="EMBL" id="MCP2358308.1"/>
    </source>
</evidence>
<comment type="similarity">
    <text evidence="1 2">Belongs to the anti-sigma-factor antagonist family.</text>
</comment>
<dbReference type="Pfam" id="PF01740">
    <property type="entry name" value="STAS"/>
    <property type="match status" value="1"/>
</dbReference>
<organism evidence="4 5">
    <name type="scientific">Nonomuraea thailandensis</name>
    <dbReference type="NCBI Taxonomy" id="1188745"/>
    <lineage>
        <taxon>Bacteria</taxon>
        <taxon>Bacillati</taxon>
        <taxon>Actinomycetota</taxon>
        <taxon>Actinomycetes</taxon>
        <taxon>Streptosporangiales</taxon>
        <taxon>Streptosporangiaceae</taxon>
        <taxon>Nonomuraea</taxon>
    </lineage>
</organism>